<evidence type="ECO:0000256" key="3">
    <source>
        <dbReference type="ARBA" id="ARBA00022448"/>
    </source>
</evidence>
<dbReference type="EMBL" id="JBHUPD010000001">
    <property type="protein sequence ID" value="MFD2871443.1"/>
    <property type="molecule type" value="Genomic_DNA"/>
</dbReference>
<dbReference type="InterPro" id="IPR023271">
    <property type="entry name" value="Aquaporin-like"/>
</dbReference>
<gene>
    <name evidence="9" type="ORF">ACFS5N_03115</name>
</gene>
<sequence>MSEFTAELIGTMFLILLGNGVVANVVLTGTKGHNSGWMVITTGWALGVFAGVVIAGPYSGAHLNPAVTIALAIAGQFAWAKVPMYIAAQFIGAMLGAFLVFLMYRDHFFTTKDQGTKAAVFCTSPAITNPLSNIISEVIGTFVLLFVIFYFTKADMGPDKTPIGLGSLGALPVSLLVWAIGLSLGGTTGYAINPARDLGPRIMHAILPIPEKGSSGWRYAWVPVVGPIIGSAVAAGLYLALK</sequence>
<evidence type="ECO:0000256" key="6">
    <source>
        <dbReference type="ARBA" id="ARBA00023136"/>
    </source>
</evidence>
<comment type="similarity">
    <text evidence="2 7">Belongs to the MIP/aquaporin (TC 1.A.8) family.</text>
</comment>
<dbReference type="NCBIfam" id="TIGR00861">
    <property type="entry name" value="MIP"/>
    <property type="match status" value="1"/>
</dbReference>
<dbReference type="PROSITE" id="PS00221">
    <property type="entry name" value="MIP"/>
    <property type="match status" value="1"/>
</dbReference>
<keyword evidence="3 7" id="KW-0813">Transport</keyword>
<dbReference type="SUPFAM" id="SSF81338">
    <property type="entry name" value="Aquaporin-like"/>
    <property type="match status" value="1"/>
</dbReference>
<organism evidence="9 10">
    <name type="scientific">Mucilaginibacter ximonensis</name>
    <dbReference type="NCBI Taxonomy" id="538021"/>
    <lineage>
        <taxon>Bacteria</taxon>
        <taxon>Pseudomonadati</taxon>
        <taxon>Bacteroidota</taxon>
        <taxon>Sphingobacteriia</taxon>
        <taxon>Sphingobacteriales</taxon>
        <taxon>Sphingobacteriaceae</taxon>
        <taxon>Mucilaginibacter</taxon>
    </lineage>
</organism>
<dbReference type="PRINTS" id="PR00783">
    <property type="entry name" value="MINTRINSICP"/>
</dbReference>
<evidence type="ECO:0000256" key="1">
    <source>
        <dbReference type="ARBA" id="ARBA00004141"/>
    </source>
</evidence>
<dbReference type="InterPro" id="IPR050363">
    <property type="entry name" value="MIP/Aquaporin"/>
</dbReference>
<evidence type="ECO:0000256" key="7">
    <source>
        <dbReference type="RuleBase" id="RU000477"/>
    </source>
</evidence>
<dbReference type="InterPro" id="IPR000425">
    <property type="entry name" value="MIP"/>
</dbReference>
<feature type="transmembrane region" description="Helical" evidence="8">
    <location>
        <begin position="6"/>
        <end position="27"/>
    </location>
</feature>
<evidence type="ECO:0000256" key="8">
    <source>
        <dbReference type="SAM" id="Phobius"/>
    </source>
</evidence>
<feature type="transmembrane region" description="Helical" evidence="8">
    <location>
        <begin position="36"/>
        <end position="55"/>
    </location>
</feature>
<evidence type="ECO:0000256" key="4">
    <source>
        <dbReference type="ARBA" id="ARBA00022692"/>
    </source>
</evidence>
<evidence type="ECO:0000313" key="10">
    <source>
        <dbReference type="Proteomes" id="UP001597557"/>
    </source>
</evidence>
<accession>A0ABW5Y868</accession>
<reference evidence="10" key="1">
    <citation type="journal article" date="2019" name="Int. J. Syst. Evol. Microbiol.">
        <title>The Global Catalogue of Microorganisms (GCM) 10K type strain sequencing project: providing services to taxonomists for standard genome sequencing and annotation.</title>
        <authorList>
            <consortium name="The Broad Institute Genomics Platform"/>
            <consortium name="The Broad Institute Genome Sequencing Center for Infectious Disease"/>
            <person name="Wu L."/>
            <person name="Ma J."/>
        </authorList>
    </citation>
    <scope>NUCLEOTIDE SEQUENCE [LARGE SCALE GENOMIC DNA]</scope>
    <source>
        <strain evidence="10">KCTC 22437</strain>
    </source>
</reference>
<keyword evidence="10" id="KW-1185">Reference proteome</keyword>
<dbReference type="Pfam" id="PF00230">
    <property type="entry name" value="MIP"/>
    <property type="match status" value="1"/>
</dbReference>
<feature type="transmembrane region" description="Helical" evidence="8">
    <location>
        <begin position="86"/>
        <end position="104"/>
    </location>
</feature>
<protein>
    <submittedName>
        <fullName evidence="9">MIP/aquaporin family protein</fullName>
    </submittedName>
</protein>
<dbReference type="PANTHER" id="PTHR43829">
    <property type="entry name" value="AQUAPORIN OR AQUAGLYCEROPORIN RELATED"/>
    <property type="match status" value="1"/>
</dbReference>
<keyword evidence="5 8" id="KW-1133">Transmembrane helix</keyword>
<evidence type="ECO:0000256" key="5">
    <source>
        <dbReference type="ARBA" id="ARBA00022989"/>
    </source>
</evidence>
<keyword evidence="6 8" id="KW-0472">Membrane</keyword>
<proteinExistence type="inferred from homology"/>
<comment type="subcellular location">
    <subcellularLocation>
        <location evidence="1">Membrane</location>
        <topology evidence="1">Multi-pass membrane protein</topology>
    </subcellularLocation>
</comment>
<feature type="transmembrane region" description="Helical" evidence="8">
    <location>
        <begin position="163"/>
        <end position="184"/>
    </location>
</feature>
<dbReference type="Proteomes" id="UP001597557">
    <property type="component" value="Unassembled WGS sequence"/>
</dbReference>
<comment type="caution">
    <text evidence="9">The sequence shown here is derived from an EMBL/GenBank/DDBJ whole genome shotgun (WGS) entry which is preliminary data.</text>
</comment>
<feature type="transmembrane region" description="Helical" evidence="8">
    <location>
        <begin position="134"/>
        <end position="151"/>
    </location>
</feature>
<name>A0ABW5Y868_9SPHI</name>
<dbReference type="Gene3D" id="1.20.1080.10">
    <property type="entry name" value="Glycerol uptake facilitator protein"/>
    <property type="match status" value="1"/>
</dbReference>
<dbReference type="PANTHER" id="PTHR43829:SF9">
    <property type="entry name" value="AQUAPORIN-9"/>
    <property type="match status" value="1"/>
</dbReference>
<feature type="transmembrane region" description="Helical" evidence="8">
    <location>
        <begin position="220"/>
        <end position="241"/>
    </location>
</feature>
<dbReference type="RefSeq" id="WP_377182127.1">
    <property type="nucleotide sequence ID" value="NZ_JBHUPD010000001.1"/>
</dbReference>
<keyword evidence="4 7" id="KW-0812">Transmembrane</keyword>
<evidence type="ECO:0000256" key="2">
    <source>
        <dbReference type="ARBA" id="ARBA00006175"/>
    </source>
</evidence>
<dbReference type="InterPro" id="IPR022357">
    <property type="entry name" value="MIP_CS"/>
</dbReference>
<evidence type="ECO:0000313" key="9">
    <source>
        <dbReference type="EMBL" id="MFD2871443.1"/>
    </source>
</evidence>